<dbReference type="Pfam" id="PF00059">
    <property type="entry name" value="Lectin_C"/>
    <property type="match status" value="1"/>
</dbReference>
<evidence type="ECO:0000313" key="6">
    <source>
        <dbReference type="EMBL" id="GAA0873236.1"/>
    </source>
</evidence>
<dbReference type="PROSITE" id="PS50825">
    <property type="entry name" value="HYR"/>
    <property type="match status" value="2"/>
</dbReference>
<feature type="chain" id="PRO_5045154950" description="HYR domain-containing protein" evidence="3">
    <location>
        <begin position="23"/>
        <end position="719"/>
    </location>
</feature>
<dbReference type="PANTHER" id="PTHR46343">
    <property type="entry name" value="HYR DOMAIN-CONTAINING PROTEIN"/>
    <property type="match status" value="1"/>
</dbReference>
<keyword evidence="2" id="KW-0677">Repeat</keyword>
<gene>
    <name evidence="6" type="ORF">GCM10009117_23830</name>
</gene>
<dbReference type="EMBL" id="BAAAFG010000016">
    <property type="protein sequence ID" value="GAA0873236.1"/>
    <property type="molecule type" value="Genomic_DNA"/>
</dbReference>
<evidence type="ECO:0000313" key="7">
    <source>
        <dbReference type="Proteomes" id="UP001500507"/>
    </source>
</evidence>
<comment type="caution">
    <text evidence="6">The sequence shown here is derived from an EMBL/GenBank/DDBJ whole genome shotgun (WGS) entry which is preliminary data.</text>
</comment>
<evidence type="ECO:0000256" key="1">
    <source>
        <dbReference type="ARBA" id="ARBA00022729"/>
    </source>
</evidence>
<dbReference type="Proteomes" id="UP001500507">
    <property type="component" value="Unassembled WGS sequence"/>
</dbReference>
<feature type="domain" description="C-type lectin" evidence="4">
    <location>
        <begin position="76"/>
        <end position="181"/>
    </location>
</feature>
<dbReference type="PANTHER" id="PTHR46343:SF2">
    <property type="entry name" value="SUSHI_VON WILLEBRAND FACTOR TYPE A_EGF_PENTRAXIN DOMAIN-CONTAINING 1"/>
    <property type="match status" value="1"/>
</dbReference>
<keyword evidence="1 3" id="KW-0732">Signal</keyword>
<dbReference type="Pfam" id="PF02494">
    <property type="entry name" value="HYR"/>
    <property type="match status" value="1"/>
</dbReference>
<reference evidence="6 7" key="1">
    <citation type="journal article" date="2019" name="Int. J. Syst. Evol. Microbiol.">
        <title>The Global Catalogue of Microorganisms (GCM) 10K type strain sequencing project: providing services to taxonomists for standard genome sequencing and annotation.</title>
        <authorList>
            <consortium name="The Broad Institute Genomics Platform"/>
            <consortium name="The Broad Institute Genome Sequencing Center for Infectious Disease"/>
            <person name="Wu L."/>
            <person name="Ma J."/>
        </authorList>
    </citation>
    <scope>NUCLEOTIDE SEQUENCE [LARGE SCALE GENOMIC DNA]</scope>
    <source>
        <strain evidence="6 7">JCM 16082</strain>
    </source>
</reference>
<dbReference type="SMART" id="SM00034">
    <property type="entry name" value="CLECT"/>
    <property type="match status" value="1"/>
</dbReference>
<accession>A0ABN1MJT4</accession>
<dbReference type="Pfam" id="PF18962">
    <property type="entry name" value="Por_Secre_tail"/>
    <property type="match status" value="1"/>
</dbReference>
<keyword evidence="7" id="KW-1185">Reference proteome</keyword>
<proteinExistence type="predicted"/>
<feature type="domain" description="HYR" evidence="5">
    <location>
        <begin position="555"/>
        <end position="639"/>
    </location>
</feature>
<dbReference type="InterPro" id="IPR001304">
    <property type="entry name" value="C-type_lectin-like"/>
</dbReference>
<dbReference type="InterPro" id="IPR003410">
    <property type="entry name" value="HYR_dom"/>
</dbReference>
<dbReference type="RefSeq" id="WP_343767975.1">
    <property type="nucleotide sequence ID" value="NZ_BAAAFG010000016.1"/>
</dbReference>
<dbReference type="Gene3D" id="3.10.100.10">
    <property type="entry name" value="Mannose-Binding Protein A, subunit A"/>
    <property type="match status" value="1"/>
</dbReference>
<evidence type="ECO:0000259" key="5">
    <source>
        <dbReference type="PROSITE" id="PS50825"/>
    </source>
</evidence>
<dbReference type="PROSITE" id="PS50041">
    <property type="entry name" value="C_TYPE_LECTIN_2"/>
    <property type="match status" value="1"/>
</dbReference>
<feature type="signal peptide" evidence="3">
    <location>
        <begin position="1"/>
        <end position="22"/>
    </location>
</feature>
<dbReference type="InterPro" id="IPR043555">
    <property type="entry name" value="SRPX-like"/>
</dbReference>
<name>A0ABN1MJT4_9FLAO</name>
<evidence type="ECO:0000256" key="3">
    <source>
        <dbReference type="SAM" id="SignalP"/>
    </source>
</evidence>
<dbReference type="InterPro" id="IPR016186">
    <property type="entry name" value="C-type_lectin-like/link_sf"/>
</dbReference>
<evidence type="ECO:0008006" key="8">
    <source>
        <dbReference type="Google" id="ProtNLM"/>
    </source>
</evidence>
<protein>
    <recommendedName>
        <fullName evidence="8">HYR domain-containing protein</fullName>
    </recommendedName>
</protein>
<evidence type="ECO:0000256" key="2">
    <source>
        <dbReference type="ARBA" id="ARBA00022737"/>
    </source>
</evidence>
<dbReference type="NCBIfam" id="TIGR04183">
    <property type="entry name" value="Por_Secre_tail"/>
    <property type="match status" value="1"/>
</dbReference>
<evidence type="ECO:0000259" key="4">
    <source>
        <dbReference type="PROSITE" id="PS50041"/>
    </source>
</evidence>
<dbReference type="InterPro" id="IPR013783">
    <property type="entry name" value="Ig-like_fold"/>
</dbReference>
<dbReference type="CDD" id="cd00037">
    <property type="entry name" value="CLECT"/>
    <property type="match status" value="1"/>
</dbReference>
<dbReference type="Gene3D" id="2.60.40.10">
    <property type="entry name" value="Immunoglobulins"/>
    <property type="match status" value="3"/>
</dbReference>
<feature type="domain" description="HYR" evidence="5">
    <location>
        <begin position="155"/>
        <end position="236"/>
    </location>
</feature>
<sequence length="719" mass="74729">MKKNLLTIQIGLFLLVTSFMYAQVDTEAPILNCPGDLVETADPGSCSATVNFTISATDNCSAFLGDISGFTSLGSFGGKTYYISDSTFLGPEVYDEVAVSGYRLVSIDSQAENDFIRNQANAAGFTGVLWIGLNDRDIEGTFVWQNETDVVYTNWDAGEPNNSGNEDEVEMLANGRWNDENFGNHPYVIEFSGTLVQTAGIASGGVYPIGTTTNTFVATDFSGNTSTCSFDVTVTENEDPNAAAQNVTIVLDDSGNASTTAADVDNGSSDNCGIADISLNQTDFDCNDLGANSVTLTVIDTSGNTASTTATVTVVDTTAPNVVTEDITVSLGSNGTASIGASAINDGSSDNCGITSISLSQNTFDCDDLGANTVTLTIGDASGNSASATAIVTVVDDSDPVAITQNITVSLDDDGIANINPGQVNNGSNDNCGINGINVSQIEFDCDDLGDNTVTLTVTDTSGNTASQTAVVTVVDDTAPTVITQDLTVSLDANGSASITGSQVDNGSNDNCGSIFRNLDQNSFDCEDIGQNTVTLTVQDGNGNSATGTAIITVVDDLAPEFDNAGLPLDQTVSYTTDTGYEVEDFTLGVTANDNCDATVTQSIAQGTELTMGVYTVTLTATDASGNETTYSFELTVEENLSTIDVDLANVSIFPNPAKDQILIDGVNVPFTATVFDISGKLILTTSSNAINTSLWQSGVYLVKINSSTGSVLKRLIKE</sequence>
<dbReference type="SUPFAM" id="SSF56436">
    <property type="entry name" value="C-type lectin-like"/>
    <property type="match status" value="1"/>
</dbReference>
<dbReference type="InterPro" id="IPR016187">
    <property type="entry name" value="CTDL_fold"/>
</dbReference>
<organism evidence="6 7">
    <name type="scientific">Gangjinia marincola</name>
    <dbReference type="NCBI Taxonomy" id="578463"/>
    <lineage>
        <taxon>Bacteria</taxon>
        <taxon>Pseudomonadati</taxon>
        <taxon>Bacteroidota</taxon>
        <taxon>Flavobacteriia</taxon>
        <taxon>Flavobacteriales</taxon>
        <taxon>Flavobacteriaceae</taxon>
        <taxon>Gangjinia</taxon>
    </lineage>
</organism>
<dbReference type="InterPro" id="IPR026444">
    <property type="entry name" value="Secre_tail"/>
</dbReference>